<protein>
    <submittedName>
        <fullName evidence="5">Uncharacterized protein</fullName>
    </submittedName>
</protein>
<reference evidence="6" key="1">
    <citation type="journal article" date="2016" name="Nat. Commun.">
        <title>The Gonium pectorale genome demonstrates co-option of cell cycle regulation during the evolution of multicellularity.</title>
        <authorList>
            <person name="Hanschen E.R."/>
            <person name="Marriage T.N."/>
            <person name="Ferris P.J."/>
            <person name="Hamaji T."/>
            <person name="Toyoda A."/>
            <person name="Fujiyama A."/>
            <person name="Neme R."/>
            <person name="Noguchi H."/>
            <person name="Minakuchi Y."/>
            <person name="Suzuki M."/>
            <person name="Kawai-Toyooka H."/>
            <person name="Smith D.R."/>
            <person name="Sparks H."/>
            <person name="Anderson J."/>
            <person name="Bakaric R."/>
            <person name="Luria V."/>
            <person name="Karger A."/>
            <person name="Kirschner M.W."/>
            <person name="Durand P.M."/>
            <person name="Michod R.E."/>
            <person name="Nozaki H."/>
            <person name="Olson B.J."/>
        </authorList>
    </citation>
    <scope>NUCLEOTIDE SEQUENCE [LARGE SCALE GENOMIC DNA]</scope>
    <source>
        <strain evidence="6">NIES-2863</strain>
    </source>
</reference>
<accession>A0A150H165</accession>
<dbReference type="GO" id="GO:0005634">
    <property type="term" value="C:nucleus"/>
    <property type="evidence" value="ECO:0007669"/>
    <property type="project" value="TreeGrafter"/>
</dbReference>
<feature type="region of interest" description="Disordered" evidence="4">
    <location>
        <begin position="833"/>
        <end position="856"/>
    </location>
</feature>
<dbReference type="SMART" id="SM00320">
    <property type="entry name" value="WD40"/>
    <property type="match status" value="2"/>
</dbReference>
<organism evidence="5 6">
    <name type="scientific">Gonium pectorale</name>
    <name type="common">Green alga</name>
    <dbReference type="NCBI Taxonomy" id="33097"/>
    <lineage>
        <taxon>Eukaryota</taxon>
        <taxon>Viridiplantae</taxon>
        <taxon>Chlorophyta</taxon>
        <taxon>core chlorophytes</taxon>
        <taxon>Chlorophyceae</taxon>
        <taxon>CS clade</taxon>
        <taxon>Chlamydomonadales</taxon>
        <taxon>Volvocaceae</taxon>
        <taxon>Gonium</taxon>
    </lineage>
</organism>
<evidence type="ECO:0000313" key="6">
    <source>
        <dbReference type="Proteomes" id="UP000075714"/>
    </source>
</evidence>
<dbReference type="PANTHER" id="PTHR22852:SF0">
    <property type="entry name" value="DENTICLELESS PROTEIN HOMOLOG"/>
    <property type="match status" value="1"/>
</dbReference>
<dbReference type="InterPro" id="IPR001680">
    <property type="entry name" value="WD40_rpt"/>
</dbReference>
<evidence type="ECO:0000256" key="3">
    <source>
        <dbReference type="ARBA" id="ARBA00038344"/>
    </source>
</evidence>
<keyword evidence="6" id="KW-1185">Reference proteome</keyword>
<dbReference type="SUPFAM" id="SSF50978">
    <property type="entry name" value="WD40 repeat-like"/>
    <property type="match status" value="1"/>
</dbReference>
<dbReference type="AlphaFoldDB" id="A0A150H165"/>
<comment type="similarity">
    <text evidence="3">Belongs to the WD repeat cdt2 family.</text>
</comment>
<keyword evidence="2" id="KW-0833">Ubl conjugation pathway</keyword>
<dbReference type="GO" id="GO:0030674">
    <property type="term" value="F:protein-macromolecule adaptor activity"/>
    <property type="evidence" value="ECO:0007669"/>
    <property type="project" value="TreeGrafter"/>
</dbReference>
<dbReference type="InterPro" id="IPR036322">
    <property type="entry name" value="WD40_repeat_dom_sf"/>
</dbReference>
<evidence type="ECO:0000256" key="1">
    <source>
        <dbReference type="ARBA" id="ARBA00004906"/>
    </source>
</evidence>
<feature type="compositionally biased region" description="Low complexity" evidence="4">
    <location>
        <begin position="660"/>
        <end position="671"/>
    </location>
</feature>
<gene>
    <name evidence="5" type="ORF">GPECTOR_3g444</name>
</gene>
<comment type="pathway">
    <text evidence="1">Protein modification; protein ubiquitination.</text>
</comment>
<comment type="caution">
    <text evidence="5">The sequence shown here is derived from an EMBL/GenBank/DDBJ whole genome shotgun (WGS) entry which is preliminary data.</text>
</comment>
<sequence>MVGFLTMQNDSIIYTASGHQQVGVWDTATAKGLALASGHEGSVKSVSALPLCEDIFATGRAVVSKGKGADTVHGILPHEVAAYACPARAAAVGVTHIAVADAGDRVTVSCLDSQHHIFSISRLSSGPLATWCTPPPACKGTWYMRSAFSPCGDYVLCGSMDSGAHIWSASDPQRPPVHLPHDHEVTGVAWCGGDWGKVATCSDSGEVRVWTLRRPPATETRTFPVCAEGAAREPLSKAAANGVGAVNAMPPATAQDPLAVVGMAAAGRRAVVPRGSKAAGTGGAESLFAGAMLSPRSNLASPRSVPSNRFASGTGEGTTSVGRRLFAAAEAAPDHPRSGPQDPQDPLAGWMADGAVPRALADGALWQRPTSSHGRSPRTSLTSMQISPRAVFEVNDGEDVGPALRHRAEHPDDLEPFEGVLSAAAGFDLYEDDGLDRHIEDDGDGAPPLYRPARPGQQVARGAAGGLEAPGALPPTIGGGTVGMFGAVVSYPADGLGGWPVEHMRDPLVASIVDDDSDWESDPYGDKENTPPTLPLGPAVPTNSAPRSGHGVPTPSIAASPQHVSAPAAHRQRAGLASPAVRSSIARRGSGGGSRLGFVPDAAALAAASVSMGGESPAPKIGTASRTGRRTESARDFYRQVEESRRDGVMSPFGFGPLHASEPAAVPSSVSRENGVSRQGPSRMAHASAGLFGEVDAAGEGLAGTAGRLCFGENDDDAEGAAARSDGDEDDNVMRSVRRLSCAFETETLGPTTLMVPCTADDEEGEGDGEEGSLNQHRHMWPLEEERTVAFPGFGFGMVERAEPSIIRGYGDAFDPDARALERNLDEVFSGVAERSAGDHRERRHSSSGQIPPHSMPLATPMDETSRCFPSQATGARVAGPVAAVSALLGSDSRDLQGLILRSALPDTFPQLQPATRAVAAAPEHQTAAQPRPPRPPLAMGVHKAKQQTLKQCWGAAVAPQPPALQQQPAHAGFMLGALADAGPSGPSRALGPNGLLSPRYLR</sequence>
<dbReference type="PANTHER" id="PTHR22852">
    <property type="entry name" value="LETHAL 2 DENTICLELESS PROTEIN RETINOIC ACID-REGULATED NUCLEAR MATRIX-ASSOCIATED PROTEIN"/>
    <property type="match status" value="1"/>
</dbReference>
<dbReference type="Proteomes" id="UP000075714">
    <property type="component" value="Unassembled WGS sequence"/>
</dbReference>
<feature type="region of interest" description="Disordered" evidence="4">
    <location>
        <begin position="515"/>
        <end position="595"/>
    </location>
</feature>
<name>A0A150H165_GONPE</name>
<dbReference type="Gene3D" id="2.130.10.10">
    <property type="entry name" value="YVTN repeat-like/Quinoprotein amine dehydrogenase"/>
    <property type="match status" value="1"/>
</dbReference>
<feature type="compositionally biased region" description="Basic and acidic residues" evidence="4">
    <location>
        <begin position="629"/>
        <end position="648"/>
    </location>
</feature>
<evidence type="ECO:0000256" key="2">
    <source>
        <dbReference type="ARBA" id="ARBA00022786"/>
    </source>
</evidence>
<feature type="region of interest" description="Disordered" evidence="4">
    <location>
        <begin position="917"/>
        <end position="940"/>
    </location>
</feature>
<feature type="region of interest" description="Disordered" evidence="4">
    <location>
        <begin position="610"/>
        <end position="683"/>
    </location>
</feature>
<feature type="compositionally biased region" description="Polar residues" evidence="4">
    <location>
        <begin position="296"/>
        <end position="321"/>
    </location>
</feature>
<dbReference type="STRING" id="33097.A0A150H165"/>
<dbReference type="EMBL" id="LSYV01000004">
    <property type="protein sequence ID" value="KXZ55310.1"/>
    <property type="molecule type" value="Genomic_DNA"/>
</dbReference>
<dbReference type="OrthoDB" id="2096344at2759"/>
<dbReference type="InterPro" id="IPR051865">
    <property type="entry name" value="WD-repeat_CDT2_adapter"/>
</dbReference>
<evidence type="ECO:0000313" key="5">
    <source>
        <dbReference type="EMBL" id="KXZ55310.1"/>
    </source>
</evidence>
<dbReference type="GO" id="GO:0043161">
    <property type="term" value="P:proteasome-mediated ubiquitin-dependent protein catabolic process"/>
    <property type="evidence" value="ECO:0007669"/>
    <property type="project" value="TreeGrafter"/>
</dbReference>
<proteinExistence type="inferred from homology"/>
<evidence type="ECO:0000256" key="4">
    <source>
        <dbReference type="SAM" id="MobiDB-lite"/>
    </source>
</evidence>
<feature type="region of interest" description="Disordered" evidence="4">
    <location>
        <begin position="296"/>
        <end position="350"/>
    </location>
</feature>
<dbReference type="InterPro" id="IPR015943">
    <property type="entry name" value="WD40/YVTN_repeat-like_dom_sf"/>
</dbReference>